<keyword evidence="2" id="KW-1185">Reference proteome</keyword>
<proteinExistence type="predicted"/>
<dbReference type="EMBL" id="JAGIOJ010000001">
    <property type="protein sequence ID" value="MBP2397671.1"/>
    <property type="molecule type" value="Genomic_DNA"/>
</dbReference>
<organism evidence="1 2">
    <name type="scientific">Glutamicibacter protophormiae</name>
    <name type="common">Brevibacterium protophormiae</name>
    <dbReference type="NCBI Taxonomy" id="37930"/>
    <lineage>
        <taxon>Bacteria</taxon>
        <taxon>Bacillati</taxon>
        <taxon>Actinomycetota</taxon>
        <taxon>Actinomycetes</taxon>
        <taxon>Micrococcales</taxon>
        <taxon>Micrococcaceae</taxon>
        <taxon>Glutamicibacter</taxon>
    </lineage>
</organism>
<gene>
    <name evidence="1" type="ORF">JOF39_000752</name>
</gene>
<protein>
    <submittedName>
        <fullName evidence="1">Uncharacterized protein</fullName>
    </submittedName>
</protein>
<dbReference type="Proteomes" id="UP001195422">
    <property type="component" value="Unassembled WGS sequence"/>
</dbReference>
<comment type="caution">
    <text evidence="1">The sequence shown here is derived from an EMBL/GenBank/DDBJ whole genome shotgun (WGS) entry which is preliminary data.</text>
</comment>
<evidence type="ECO:0000313" key="1">
    <source>
        <dbReference type="EMBL" id="MBP2397671.1"/>
    </source>
</evidence>
<reference evidence="1 2" key="1">
    <citation type="submission" date="2021-03" db="EMBL/GenBank/DDBJ databases">
        <title>Sequencing the genomes of 1000 actinobacteria strains.</title>
        <authorList>
            <person name="Klenk H.-P."/>
        </authorList>
    </citation>
    <scope>NUCLEOTIDE SEQUENCE [LARGE SCALE GENOMIC DNA]</scope>
    <source>
        <strain evidence="1 2">DSM 20168</strain>
    </source>
</reference>
<sequence>MRKSLLSIQLDDEQVDELVAALCAYRDHFIELIELNAEVVGPHARENDKQWQSKVHQVQEMIDQINESLYGAPGRGPRG</sequence>
<accession>A0ABS4XMC9</accession>
<evidence type="ECO:0000313" key="2">
    <source>
        <dbReference type="Proteomes" id="UP001195422"/>
    </source>
</evidence>
<name>A0ABS4XMC9_GLUPR</name>
<dbReference type="RefSeq" id="WP_188948143.1">
    <property type="nucleotide sequence ID" value="NZ_BMPH01000005.1"/>
</dbReference>